<sequence>MLRIRKVSKGFVLGIILSIVIAYVVSLIPNIKFIKLNQDYPVFRYQKQIVLTDYNLVNFISSLQIDLPIKKVTWSHNVLSIDFMINRNNYLDTDVIYRDLYTVIKKSFVDNENVDEVFLRVFLDDMNKIFVAVSAQKEDIKTNVKMEMGTSMNYRDFLERYFGLNYGNLIKQD</sequence>
<evidence type="ECO:0000313" key="3">
    <source>
        <dbReference type="Proteomes" id="UP000243739"/>
    </source>
</evidence>
<dbReference type="AlphaFoldDB" id="A0A1D2YSK3"/>
<keyword evidence="1" id="KW-1133">Transmembrane helix</keyword>
<dbReference type="OrthoDB" id="2597874at2"/>
<keyword evidence="3" id="KW-1185">Reference proteome</keyword>
<comment type="caution">
    <text evidence="2">The sequence shown here is derived from an EMBL/GenBank/DDBJ whole genome shotgun (WGS) entry which is preliminary data.</text>
</comment>
<dbReference type="Proteomes" id="UP000243739">
    <property type="component" value="Unassembled WGS sequence"/>
</dbReference>
<accession>A0A1D2YSK3</accession>
<feature type="transmembrane region" description="Helical" evidence="1">
    <location>
        <begin position="12"/>
        <end position="31"/>
    </location>
</feature>
<gene>
    <name evidence="2" type="ORF">BHF71_03930</name>
</gene>
<dbReference type="STRING" id="337097.BHF71_03930"/>
<keyword evidence="1" id="KW-0812">Transmembrane</keyword>
<proteinExistence type="predicted"/>
<dbReference type="EMBL" id="MIJF01000067">
    <property type="protein sequence ID" value="OEF97292.1"/>
    <property type="molecule type" value="Genomic_DNA"/>
</dbReference>
<evidence type="ECO:0008006" key="4">
    <source>
        <dbReference type="Google" id="ProtNLM"/>
    </source>
</evidence>
<dbReference type="RefSeq" id="WP_069657505.1">
    <property type="nucleotide sequence ID" value="NZ_MIJF01000067.1"/>
</dbReference>
<evidence type="ECO:0000313" key="2">
    <source>
        <dbReference type="EMBL" id="OEF97292.1"/>
    </source>
</evidence>
<keyword evidence="1" id="KW-0472">Membrane</keyword>
<reference evidence="2 3" key="1">
    <citation type="submission" date="2016-09" db="EMBL/GenBank/DDBJ databases">
        <title>Draft genome sequence for the type strain of Vulcanibacillus modesticaldus BR, a strictly anaerobic, moderately thermophilic, and nitrate-reducing bacterium from deep sea-hydrothermal vents of the Mid-Atlantic Ridge.</title>
        <authorList>
            <person name="Abin C.A."/>
            <person name="Hollibaugh J.T."/>
        </authorList>
    </citation>
    <scope>NUCLEOTIDE SEQUENCE [LARGE SCALE GENOMIC DNA]</scope>
    <source>
        <strain evidence="2 3">BR</strain>
    </source>
</reference>
<name>A0A1D2YSK3_9BACI</name>
<evidence type="ECO:0000256" key="1">
    <source>
        <dbReference type="SAM" id="Phobius"/>
    </source>
</evidence>
<protein>
    <recommendedName>
        <fullName evidence="4">DUF4825 domain-containing protein</fullName>
    </recommendedName>
</protein>
<organism evidence="2 3">
    <name type="scientific">Vulcanibacillus modesticaldus</name>
    <dbReference type="NCBI Taxonomy" id="337097"/>
    <lineage>
        <taxon>Bacteria</taxon>
        <taxon>Bacillati</taxon>
        <taxon>Bacillota</taxon>
        <taxon>Bacilli</taxon>
        <taxon>Bacillales</taxon>
        <taxon>Bacillaceae</taxon>
        <taxon>Vulcanibacillus</taxon>
    </lineage>
</organism>